<dbReference type="Gene3D" id="1.20.144.10">
    <property type="entry name" value="Phosphatidic acid phosphatase type 2/haloperoxidase"/>
    <property type="match status" value="2"/>
</dbReference>
<feature type="domain" description="Phosphatidic acid phosphatase type 2/haloperoxidase" evidence="3">
    <location>
        <begin position="115"/>
        <end position="227"/>
    </location>
</feature>
<keyword evidence="2" id="KW-0472">Membrane</keyword>
<dbReference type="RefSeq" id="WP_206938758.1">
    <property type="nucleotide sequence ID" value="NZ_JAFLNF010000002.1"/>
</dbReference>
<proteinExistence type="predicted"/>
<evidence type="ECO:0000313" key="5">
    <source>
        <dbReference type="Proteomes" id="UP000664779"/>
    </source>
</evidence>
<gene>
    <name evidence="4" type="ORF">J0X15_05290</name>
</gene>
<dbReference type="EMBL" id="JAFLNF010000002">
    <property type="protein sequence ID" value="MBO0344626.1"/>
    <property type="molecule type" value="Genomic_DNA"/>
</dbReference>
<accession>A0A939EMM4</accession>
<keyword evidence="2" id="KW-1133">Transmembrane helix</keyword>
<dbReference type="PANTHER" id="PTHR14969:SF13">
    <property type="entry name" value="AT30094P"/>
    <property type="match status" value="1"/>
</dbReference>
<feature type="transmembrane region" description="Helical" evidence="2">
    <location>
        <begin position="35"/>
        <end position="58"/>
    </location>
</feature>
<dbReference type="Pfam" id="PF01569">
    <property type="entry name" value="PAP2"/>
    <property type="match status" value="1"/>
</dbReference>
<dbReference type="PANTHER" id="PTHR14969">
    <property type="entry name" value="SPHINGOSINE-1-PHOSPHATE PHOSPHOHYDROLASE"/>
    <property type="match status" value="1"/>
</dbReference>
<dbReference type="SUPFAM" id="SSF48317">
    <property type="entry name" value="Acid phosphatase/Vanadium-dependent haloperoxidase"/>
    <property type="match status" value="1"/>
</dbReference>
<name>A0A939EMM4_9HYPH</name>
<dbReference type="InterPro" id="IPR036938">
    <property type="entry name" value="PAP2/HPO_sf"/>
</dbReference>
<feature type="transmembrane region" description="Helical" evidence="2">
    <location>
        <begin position="107"/>
        <end position="132"/>
    </location>
</feature>
<evidence type="ECO:0000256" key="1">
    <source>
        <dbReference type="SAM" id="MobiDB-lite"/>
    </source>
</evidence>
<sequence length="299" mass="32743">MKANFIQVCRIVSGRRFRTPSAHQPLLPGRRPQDIFAVALLTVGLAIVLFDIPIHPWLETLPGAYRATFSAFTDVGKSHWILWTSGLVCLGLLACDVGKWSFRSRMVVATVWTYAGFLFFTVAASGILAIVLKWCFGRARPKLYDEVGPVAFDPFIFHGAYTSFPSGHSTTVGAIAAALALIFPAWRWLIAAVAFWAAFSRIMVGAHYPSDVVAGMLLGVAFTYFTARFLARRRIGFRFSEAGAIEPILSQISAKAGFRALRSLFSGRRAVNPAAGLRADRSEPVTEPALQAQDESTLK</sequence>
<evidence type="ECO:0000256" key="2">
    <source>
        <dbReference type="SAM" id="Phobius"/>
    </source>
</evidence>
<evidence type="ECO:0000313" key="4">
    <source>
        <dbReference type="EMBL" id="MBO0344626.1"/>
    </source>
</evidence>
<reference evidence="4" key="1">
    <citation type="submission" date="2021-03" db="EMBL/GenBank/DDBJ databases">
        <title>Roseibium sp. CAU 1637 isolated from Incheon.</title>
        <authorList>
            <person name="Kim W."/>
        </authorList>
    </citation>
    <scope>NUCLEOTIDE SEQUENCE</scope>
    <source>
        <strain evidence="4">CAU 1637</strain>
    </source>
</reference>
<feature type="region of interest" description="Disordered" evidence="1">
    <location>
        <begin position="276"/>
        <end position="299"/>
    </location>
</feature>
<protein>
    <submittedName>
        <fullName evidence="4">Phosphatase PAP2 family protein</fullName>
    </submittedName>
</protein>
<comment type="caution">
    <text evidence="4">The sequence shown here is derived from an EMBL/GenBank/DDBJ whole genome shotgun (WGS) entry which is preliminary data.</text>
</comment>
<keyword evidence="2" id="KW-0812">Transmembrane</keyword>
<dbReference type="SMART" id="SM00014">
    <property type="entry name" value="acidPPc"/>
    <property type="match status" value="1"/>
</dbReference>
<feature type="transmembrane region" description="Helical" evidence="2">
    <location>
        <begin position="212"/>
        <end position="231"/>
    </location>
</feature>
<dbReference type="Proteomes" id="UP000664779">
    <property type="component" value="Unassembled WGS sequence"/>
</dbReference>
<dbReference type="InterPro" id="IPR000326">
    <property type="entry name" value="PAP2/HPO"/>
</dbReference>
<evidence type="ECO:0000259" key="3">
    <source>
        <dbReference type="SMART" id="SM00014"/>
    </source>
</evidence>
<organism evidence="4 5">
    <name type="scientific">Roseibium limicola</name>
    <dbReference type="NCBI Taxonomy" id="2816037"/>
    <lineage>
        <taxon>Bacteria</taxon>
        <taxon>Pseudomonadati</taxon>
        <taxon>Pseudomonadota</taxon>
        <taxon>Alphaproteobacteria</taxon>
        <taxon>Hyphomicrobiales</taxon>
        <taxon>Stappiaceae</taxon>
        <taxon>Roseibium</taxon>
    </lineage>
</organism>
<keyword evidence="5" id="KW-1185">Reference proteome</keyword>
<dbReference type="AlphaFoldDB" id="A0A939EMM4"/>